<evidence type="ECO:0000313" key="3">
    <source>
        <dbReference type="Proteomes" id="UP000275267"/>
    </source>
</evidence>
<feature type="region of interest" description="Disordered" evidence="1">
    <location>
        <begin position="1"/>
        <end position="45"/>
    </location>
</feature>
<protein>
    <submittedName>
        <fullName evidence="2">Uncharacterized protein</fullName>
    </submittedName>
</protein>
<organism evidence="2 3">
    <name type="scientific">Panicum miliaceum</name>
    <name type="common">Proso millet</name>
    <name type="synonym">Broomcorn millet</name>
    <dbReference type="NCBI Taxonomy" id="4540"/>
    <lineage>
        <taxon>Eukaryota</taxon>
        <taxon>Viridiplantae</taxon>
        <taxon>Streptophyta</taxon>
        <taxon>Embryophyta</taxon>
        <taxon>Tracheophyta</taxon>
        <taxon>Spermatophyta</taxon>
        <taxon>Magnoliopsida</taxon>
        <taxon>Liliopsida</taxon>
        <taxon>Poales</taxon>
        <taxon>Poaceae</taxon>
        <taxon>PACMAD clade</taxon>
        <taxon>Panicoideae</taxon>
        <taxon>Panicodae</taxon>
        <taxon>Paniceae</taxon>
        <taxon>Panicinae</taxon>
        <taxon>Panicum</taxon>
        <taxon>Panicum sect. Panicum</taxon>
    </lineage>
</organism>
<keyword evidence="3" id="KW-1185">Reference proteome</keyword>
<evidence type="ECO:0000256" key="1">
    <source>
        <dbReference type="SAM" id="MobiDB-lite"/>
    </source>
</evidence>
<accession>A0A3L6RMU5</accession>
<dbReference type="Proteomes" id="UP000275267">
    <property type="component" value="Unassembled WGS sequence"/>
</dbReference>
<evidence type="ECO:0000313" key="2">
    <source>
        <dbReference type="EMBL" id="RLN07166.1"/>
    </source>
</evidence>
<name>A0A3L6RMU5_PANMI</name>
<sequence length="167" mass="18741">MPHAVAAPRHDIAKPSPSRRRAVAASRLRHAGKQRRRRRASSTIGRSIHRDVVHRYLDRLPSEYDAPDDRLERELPGREVQFEVALVACCGRSRHTGHGGGHGLSACRATPAVHHSLEKEKAGELQRGTRFLTMVFYSCLHWRSLRGVVWPSRVVVEAATTMEADDT</sequence>
<reference evidence="3" key="1">
    <citation type="journal article" date="2019" name="Nat. Commun.">
        <title>The genome of broomcorn millet.</title>
        <authorList>
            <person name="Zou C."/>
            <person name="Miki D."/>
            <person name="Li D."/>
            <person name="Tang Q."/>
            <person name="Xiao L."/>
            <person name="Rajput S."/>
            <person name="Deng P."/>
            <person name="Jia W."/>
            <person name="Huang R."/>
            <person name="Zhang M."/>
            <person name="Sun Y."/>
            <person name="Hu J."/>
            <person name="Fu X."/>
            <person name="Schnable P.S."/>
            <person name="Li F."/>
            <person name="Zhang H."/>
            <person name="Feng B."/>
            <person name="Zhu X."/>
            <person name="Liu R."/>
            <person name="Schnable J.C."/>
            <person name="Zhu J.-K."/>
            <person name="Zhang H."/>
        </authorList>
    </citation>
    <scope>NUCLEOTIDE SEQUENCE [LARGE SCALE GENOMIC DNA]</scope>
</reference>
<dbReference type="EMBL" id="PQIB02000007">
    <property type="protein sequence ID" value="RLN07166.1"/>
    <property type="molecule type" value="Genomic_DNA"/>
</dbReference>
<comment type="caution">
    <text evidence="2">The sequence shown here is derived from an EMBL/GenBank/DDBJ whole genome shotgun (WGS) entry which is preliminary data.</text>
</comment>
<proteinExistence type="predicted"/>
<feature type="compositionally biased region" description="Basic residues" evidence="1">
    <location>
        <begin position="17"/>
        <end position="40"/>
    </location>
</feature>
<gene>
    <name evidence="2" type="ORF">C2845_PM11G06790</name>
</gene>
<dbReference type="AlphaFoldDB" id="A0A3L6RMU5"/>